<keyword evidence="2" id="KW-0805">Transcription regulation</keyword>
<name>A0A841C1T1_9ACTN</name>
<dbReference type="InterPro" id="IPR007627">
    <property type="entry name" value="RNA_pol_sigma70_r2"/>
</dbReference>
<evidence type="ECO:0000256" key="1">
    <source>
        <dbReference type="ARBA" id="ARBA00010641"/>
    </source>
</evidence>
<dbReference type="GO" id="GO:0006352">
    <property type="term" value="P:DNA-templated transcription initiation"/>
    <property type="evidence" value="ECO:0007669"/>
    <property type="project" value="InterPro"/>
</dbReference>
<dbReference type="InterPro" id="IPR013249">
    <property type="entry name" value="RNA_pol_sigma70_r4_t2"/>
</dbReference>
<evidence type="ECO:0000256" key="3">
    <source>
        <dbReference type="ARBA" id="ARBA00023082"/>
    </source>
</evidence>
<dbReference type="RefSeq" id="WP_184843760.1">
    <property type="nucleotide sequence ID" value="NZ_JACHMN010000003.1"/>
</dbReference>
<evidence type="ECO:0000259" key="7">
    <source>
        <dbReference type="Pfam" id="PF08281"/>
    </source>
</evidence>
<dbReference type="Pfam" id="PF04542">
    <property type="entry name" value="Sigma70_r2"/>
    <property type="match status" value="1"/>
</dbReference>
<gene>
    <name evidence="8" type="ORF">F4553_006537</name>
</gene>
<dbReference type="InterPro" id="IPR014284">
    <property type="entry name" value="RNA_pol_sigma-70_dom"/>
</dbReference>
<dbReference type="InterPro" id="IPR013325">
    <property type="entry name" value="RNA_pol_sigma_r2"/>
</dbReference>
<evidence type="ECO:0000313" key="8">
    <source>
        <dbReference type="EMBL" id="MBB5873103.1"/>
    </source>
</evidence>
<sequence length="175" mass="19587">MTYDEFLATRLAALLRYATVLTCDPHLAQDIVQNVLLRAQSRWRRITALDQPEAYVKRMVLNEFLSWRRRLANRWVSLPPPEALPTTDPTGAVVERRTLVGLIATLPPRQRAVIVLRFYEDLTDPEIAVLLDCRISTVRSHSSRAIATLRAALADGTAAADDVLLPEPIGGRIHA</sequence>
<proteinExistence type="inferred from homology"/>
<keyword evidence="9" id="KW-1185">Reference proteome</keyword>
<dbReference type="Gene3D" id="1.10.10.10">
    <property type="entry name" value="Winged helix-like DNA-binding domain superfamily/Winged helix DNA-binding domain"/>
    <property type="match status" value="1"/>
</dbReference>
<evidence type="ECO:0000259" key="6">
    <source>
        <dbReference type="Pfam" id="PF04542"/>
    </source>
</evidence>
<dbReference type="GO" id="GO:0016987">
    <property type="term" value="F:sigma factor activity"/>
    <property type="evidence" value="ECO:0007669"/>
    <property type="project" value="UniProtKB-KW"/>
</dbReference>
<dbReference type="NCBIfam" id="TIGR02983">
    <property type="entry name" value="SigE-fam_strep"/>
    <property type="match status" value="1"/>
</dbReference>
<dbReference type="EMBL" id="JACHMN010000003">
    <property type="protein sequence ID" value="MBB5873103.1"/>
    <property type="molecule type" value="Genomic_DNA"/>
</dbReference>
<dbReference type="PANTHER" id="PTHR43133:SF50">
    <property type="entry name" value="ECF RNA POLYMERASE SIGMA FACTOR SIGM"/>
    <property type="match status" value="1"/>
</dbReference>
<keyword evidence="4" id="KW-0238">DNA-binding</keyword>
<organism evidence="8 9">
    <name type="scientific">Allocatelliglobosispora scoriae</name>
    <dbReference type="NCBI Taxonomy" id="643052"/>
    <lineage>
        <taxon>Bacteria</taxon>
        <taxon>Bacillati</taxon>
        <taxon>Actinomycetota</taxon>
        <taxon>Actinomycetes</taxon>
        <taxon>Micromonosporales</taxon>
        <taxon>Micromonosporaceae</taxon>
        <taxon>Allocatelliglobosispora</taxon>
    </lineage>
</organism>
<evidence type="ECO:0000256" key="5">
    <source>
        <dbReference type="ARBA" id="ARBA00023163"/>
    </source>
</evidence>
<dbReference type="InterPro" id="IPR013324">
    <property type="entry name" value="RNA_pol_sigma_r3/r4-like"/>
</dbReference>
<protein>
    <submittedName>
        <fullName evidence="8">RNA polymerase sigma-70 factor (Sigma-E family)</fullName>
    </submittedName>
</protein>
<accession>A0A841C1T1</accession>
<keyword evidence="5" id="KW-0804">Transcription</keyword>
<comment type="caution">
    <text evidence="8">The sequence shown here is derived from an EMBL/GenBank/DDBJ whole genome shotgun (WGS) entry which is preliminary data.</text>
</comment>
<evidence type="ECO:0000313" key="9">
    <source>
        <dbReference type="Proteomes" id="UP000587527"/>
    </source>
</evidence>
<dbReference type="NCBIfam" id="TIGR02937">
    <property type="entry name" value="sigma70-ECF"/>
    <property type="match status" value="1"/>
</dbReference>
<dbReference type="AlphaFoldDB" id="A0A841C1T1"/>
<keyword evidence="3" id="KW-0731">Sigma factor</keyword>
<dbReference type="CDD" id="cd06171">
    <property type="entry name" value="Sigma70_r4"/>
    <property type="match status" value="1"/>
</dbReference>
<dbReference type="InterPro" id="IPR014325">
    <property type="entry name" value="RNA_pol_sigma-E_actinobac"/>
</dbReference>
<dbReference type="SUPFAM" id="SSF88659">
    <property type="entry name" value="Sigma3 and sigma4 domains of RNA polymerase sigma factors"/>
    <property type="match status" value="1"/>
</dbReference>
<dbReference type="Proteomes" id="UP000587527">
    <property type="component" value="Unassembled WGS sequence"/>
</dbReference>
<dbReference type="GO" id="GO:0003677">
    <property type="term" value="F:DNA binding"/>
    <property type="evidence" value="ECO:0007669"/>
    <property type="project" value="UniProtKB-KW"/>
</dbReference>
<evidence type="ECO:0000256" key="4">
    <source>
        <dbReference type="ARBA" id="ARBA00023125"/>
    </source>
</evidence>
<dbReference type="PANTHER" id="PTHR43133">
    <property type="entry name" value="RNA POLYMERASE ECF-TYPE SIGMA FACTO"/>
    <property type="match status" value="1"/>
</dbReference>
<dbReference type="InterPro" id="IPR039425">
    <property type="entry name" value="RNA_pol_sigma-70-like"/>
</dbReference>
<evidence type="ECO:0000256" key="2">
    <source>
        <dbReference type="ARBA" id="ARBA00023015"/>
    </source>
</evidence>
<dbReference type="Gene3D" id="1.10.1740.10">
    <property type="match status" value="1"/>
</dbReference>
<comment type="similarity">
    <text evidence="1">Belongs to the sigma-70 factor family. ECF subfamily.</text>
</comment>
<feature type="domain" description="RNA polymerase sigma factor 70 region 4 type 2" evidence="7">
    <location>
        <begin position="99"/>
        <end position="149"/>
    </location>
</feature>
<dbReference type="Pfam" id="PF08281">
    <property type="entry name" value="Sigma70_r4_2"/>
    <property type="match status" value="1"/>
</dbReference>
<dbReference type="InterPro" id="IPR036388">
    <property type="entry name" value="WH-like_DNA-bd_sf"/>
</dbReference>
<dbReference type="SUPFAM" id="SSF88946">
    <property type="entry name" value="Sigma2 domain of RNA polymerase sigma factors"/>
    <property type="match status" value="1"/>
</dbReference>
<feature type="domain" description="RNA polymerase sigma-70 region 2" evidence="6">
    <location>
        <begin position="11"/>
        <end position="72"/>
    </location>
</feature>
<reference evidence="8 9" key="1">
    <citation type="submission" date="2020-08" db="EMBL/GenBank/DDBJ databases">
        <title>Sequencing the genomes of 1000 actinobacteria strains.</title>
        <authorList>
            <person name="Klenk H.-P."/>
        </authorList>
    </citation>
    <scope>NUCLEOTIDE SEQUENCE [LARGE SCALE GENOMIC DNA]</scope>
    <source>
        <strain evidence="8 9">DSM 45362</strain>
    </source>
</reference>